<dbReference type="PANTHER" id="PTHR10457:SF7">
    <property type="entry name" value="GALACTOKINASE-RELATED"/>
    <property type="match status" value="1"/>
</dbReference>
<evidence type="ECO:0000256" key="1">
    <source>
        <dbReference type="ARBA" id="ARBA00006566"/>
    </source>
</evidence>
<dbReference type="SUPFAM" id="SSF55060">
    <property type="entry name" value="GHMP Kinase, C-terminal domain"/>
    <property type="match status" value="1"/>
</dbReference>
<comment type="similarity">
    <text evidence="1">Belongs to the GHMP kinase family. GalK subfamily.</text>
</comment>
<proteinExistence type="inferred from homology"/>
<accession>A0ABW9XCC5</accession>
<keyword evidence="5" id="KW-0299">Galactose metabolism</keyword>
<feature type="domain" description="GHMP kinase N-terminal" evidence="7">
    <location>
        <begin position="92"/>
        <end position="178"/>
    </location>
</feature>
<keyword evidence="10" id="KW-0808">Transferase</keyword>
<keyword evidence="3" id="KW-0418">Kinase</keyword>
<dbReference type="InterPro" id="IPR006204">
    <property type="entry name" value="GHMP_kinase_N_dom"/>
</dbReference>
<dbReference type="Gene3D" id="3.30.70.890">
    <property type="entry name" value="GHMP kinase, C-terminal domain"/>
    <property type="match status" value="1"/>
</dbReference>
<dbReference type="Proteomes" id="UP000753724">
    <property type="component" value="Unassembled WGS sequence"/>
</dbReference>
<dbReference type="GO" id="GO:0004335">
    <property type="term" value="F:galactokinase activity"/>
    <property type="evidence" value="ECO:0007669"/>
    <property type="project" value="UniProtKB-EC"/>
</dbReference>
<dbReference type="PROSITE" id="PS00106">
    <property type="entry name" value="GALACTOKINASE"/>
    <property type="match status" value="1"/>
</dbReference>
<dbReference type="InterPro" id="IPR013750">
    <property type="entry name" value="GHMP_kinase_C_dom"/>
</dbReference>
<keyword evidence="2" id="KW-0547">Nucleotide-binding</keyword>
<dbReference type="InterPro" id="IPR000705">
    <property type="entry name" value="Galactokinase"/>
</dbReference>
<evidence type="ECO:0000313" key="11">
    <source>
        <dbReference type="Proteomes" id="UP000753724"/>
    </source>
</evidence>
<feature type="domain" description="GHMP kinase C-terminal" evidence="8">
    <location>
        <begin position="276"/>
        <end position="358"/>
    </location>
</feature>
<dbReference type="NCBIfam" id="TIGR00131">
    <property type="entry name" value="gal_kin"/>
    <property type="match status" value="1"/>
</dbReference>
<evidence type="ECO:0000256" key="6">
    <source>
        <dbReference type="NCBIfam" id="TIGR00131"/>
    </source>
</evidence>
<gene>
    <name evidence="10" type="primary">galK</name>
    <name evidence="10" type="ORF">GTZ99_06215</name>
</gene>
<keyword evidence="11" id="KW-1185">Reference proteome</keyword>
<protein>
    <recommendedName>
        <fullName evidence="6">Galactokinase</fullName>
        <ecNumber evidence="6">2.7.1.6</ecNumber>
    </recommendedName>
</protein>
<dbReference type="PRINTS" id="PR00473">
    <property type="entry name" value="GALCTOKINASE"/>
</dbReference>
<dbReference type="InterPro" id="IPR019539">
    <property type="entry name" value="GalKase_N"/>
</dbReference>
<organism evidence="10 11">
    <name type="scientific">Novosphingobium ovatum</name>
    <dbReference type="NCBI Taxonomy" id="1908523"/>
    <lineage>
        <taxon>Bacteria</taxon>
        <taxon>Pseudomonadati</taxon>
        <taxon>Pseudomonadota</taxon>
        <taxon>Alphaproteobacteria</taxon>
        <taxon>Sphingomonadales</taxon>
        <taxon>Sphingomonadaceae</taxon>
        <taxon>Novosphingobium</taxon>
    </lineage>
</organism>
<dbReference type="PRINTS" id="PR00959">
    <property type="entry name" value="MEVGALKINASE"/>
</dbReference>
<keyword evidence="5" id="KW-0119">Carbohydrate metabolism</keyword>
<dbReference type="SUPFAM" id="SSF54211">
    <property type="entry name" value="Ribosomal protein S5 domain 2-like"/>
    <property type="match status" value="1"/>
</dbReference>
<dbReference type="Pfam" id="PF10509">
    <property type="entry name" value="GalKase_gal_bdg"/>
    <property type="match status" value="1"/>
</dbReference>
<evidence type="ECO:0000259" key="7">
    <source>
        <dbReference type="Pfam" id="PF00288"/>
    </source>
</evidence>
<evidence type="ECO:0000256" key="5">
    <source>
        <dbReference type="ARBA" id="ARBA00023144"/>
    </source>
</evidence>
<sequence length="381" mass="39477">MMLADRLNAGFAAAYAAAPAITVRAPGRVNLIGEHTDYNDGFAMPIAIGQETQVAFTPQVGAPLQVAALDFADSDAFDPAAPDRATAGDWRNYVRGVVDELVRAGVSVPGGQMAIAGSIARGTGLSSSASLEVAVARSLLQAAGLDWRAIDIALLGQRAECDFVGVRCGNLDQIASACTQAGHALLIDCRSLDLRQIAMPDDARVMIVQSGVVRGLLDGEYNTRRRECEAAAAIMGVAALRDADAAMLAAARGRMDDVTHARARHVISDNRLTLEAAEALAAGDLVTAGVLMRESHRTQAQDFGITVPATDRLADILNAAIGPQGGARQTGGGFGGAVVGLMRADQVDTVREAVLASYRTPAGEAPMISIEAPCHGAQVLA</sequence>
<dbReference type="EMBL" id="JAAAPO010000002">
    <property type="protein sequence ID" value="NBC36150.1"/>
    <property type="molecule type" value="Genomic_DNA"/>
</dbReference>
<dbReference type="InterPro" id="IPR014721">
    <property type="entry name" value="Ribsml_uS5_D2-typ_fold_subgr"/>
</dbReference>
<reference evidence="11" key="1">
    <citation type="submission" date="2020-01" db="EMBL/GenBank/DDBJ databases">
        <title>Sphingomonas sp. strain CSW-10.</title>
        <authorList>
            <person name="Chen W.-M."/>
        </authorList>
    </citation>
    <scope>NUCLEOTIDE SEQUENCE [LARGE SCALE GENOMIC DNA]</scope>
    <source>
        <strain evidence="11">FSY-8</strain>
    </source>
</reference>
<feature type="domain" description="Galactokinase N-terminal" evidence="9">
    <location>
        <begin position="11"/>
        <end position="58"/>
    </location>
</feature>
<evidence type="ECO:0000259" key="8">
    <source>
        <dbReference type="Pfam" id="PF08544"/>
    </source>
</evidence>
<dbReference type="PANTHER" id="PTHR10457">
    <property type="entry name" value="MEVALONATE KINASE/GALACTOKINASE"/>
    <property type="match status" value="1"/>
</dbReference>
<evidence type="ECO:0000256" key="3">
    <source>
        <dbReference type="ARBA" id="ARBA00022777"/>
    </source>
</evidence>
<evidence type="ECO:0000256" key="4">
    <source>
        <dbReference type="ARBA" id="ARBA00022840"/>
    </source>
</evidence>
<dbReference type="InterPro" id="IPR006206">
    <property type="entry name" value="Mevalonate/galactokinase"/>
</dbReference>
<dbReference type="Gene3D" id="3.30.230.10">
    <property type="match status" value="1"/>
</dbReference>
<dbReference type="PIRSF" id="PIRSF000530">
    <property type="entry name" value="Galactokinase"/>
    <property type="match status" value="1"/>
</dbReference>
<evidence type="ECO:0000313" key="10">
    <source>
        <dbReference type="EMBL" id="NBC36150.1"/>
    </source>
</evidence>
<dbReference type="Pfam" id="PF08544">
    <property type="entry name" value="GHMP_kinases_C"/>
    <property type="match status" value="1"/>
</dbReference>
<dbReference type="InterPro" id="IPR019741">
    <property type="entry name" value="Galactokinase_CS"/>
</dbReference>
<dbReference type="InterPro" id="IPR020568">
    <property type="entry name" value="Ribosomal_Su5_D2-typ_SF"/>
</dbReference>
<comment type="caution">
    <text evidence="10">The sequence shown here is derived from an EMBL/GenBank/DDBJ whole genome shotgun (WGS) entry which is preliminary data.</text>
</comment>
<name>A0ABW9XCC5_9SPHN</name>
<dbReference type="InterPro" id="IPR036554">
    <property type="entry name" value="GHMP_kinase_C_sf"/>
</dbReference>
<dbReference type="RefSeq" id="WP_161717397.1">
    <property type="nucleotide sequence ID" value="NZ_JAAAPO010000002.1"/>
</dbReference>
<evidence type="ECO:0000259" key="9">
    <source>
        <dbReference type="Pfam" id="PF10509"/>
    </source>
</evidence>
<dbReference type="EC" id="2.7.1.6" evidence="6"/>
<dbReference type="Pfam" id="PF00288">
    <property type="entry name" value="GHMP_kinases_N"/>
    <property type="match status" value="1"/>
</dbReference>
<keyword evidence="4" id="KW-0067">ATP-binding</keyword>
<evidence type="ECO:0000256" key="2">
    <source>
        <dbReference type="ARBA" id="ARBA00022741"/>
    </source>
</evidence>